<dbReference type="PANTHER" id="PTHR10504:SF145">
    <property type="entry name" value="PROTEIN CBG15266"/>
    <property type="match status" value="1"/>
</dbReference>
<dbReference type="Proteomes" id="UP000218231">
    <property type="component" value="Unassembled WGS sequence"/>
</dbReference>
<dbReference type="Pfam" id="PF01273">
    <property type="entry name" value="LBP_BPI_CETP"/>
    <property type="match status" value="1"/>
</dbReference>
<dbReference type="SMART" id="SM00328">
    <property type="entry name" value="BPI1"/>
    <property type="match status" value="1"/>
</dbReference>
<comment type="similarity">
    <text evidence="1">Belongs to the BPI/LBP/Plunc superfamily. BPI/LBP family.</text>
</comment>
<feature type="domain" description="Lipid-binding serum glycoprotein C-terminal" evidence="5">
    <location>
        <begin position="267"/>
        <end position="475"/>
    </location>
</feature>
<dbReference type="Gene3D" id="3.15.10.10">
    <property type="entry name" value="Bactericidal permeability-increasing protein, domain 1"/>
    <property type="match status" value="1"/>
</dbReference>
<dbReference type="InterPro" id="IPR001124">
    <property type="entry name" value="Lipid-bd_serum_glycop_C"/>
</dbReference>
<organism evidence="6 7">
    <name type="scientific">Diploscapter pachys</name>
    <dbReference type="NCBI Taxonomy" id="2018661"/>
    <lineage>
        <taxon>Eukaryota</taxon>
        <taxon>Metazoa</taxon>
        <taxon>Ecdysozoa</taxon>
        <taxon>Nematoda</taxon>
        <taxon>Chromadorea</taxon>
        <taxon>Rhabditida</taxon>
        <taxon>Rhabditina</taxon>
        <taxon>Rhabditomorpha</taxon>
        <taxon>Rhabditoidea</taxon>
        <taxon>Rhabditidae</taxon>
        <taxon>Diploscapter</taxon>
    </lineage>
</organism>
<evidence type="ECO:0000313" key="6">
    <source>
        <dbReference type="EMBL" id="PAV82652.1"/>
    </source>
</evidence>
<dbReference type="SMART" id="SM00329">
    <property type="entry name" value="BPI2"/>
    <property type="match status" value="1"/>
</dbReference>
<feature type="domain" description="Lipid-binding serum glycoprotein N-terminal" evidence="4">
    <location>
        <begin position="27"/>
        <end position="254"/>
    </location>
</feature>
<dbReference type="PANTHER" id="PTHR10504">
    <property type="entry name" value="BACTERICIDAL PERMEABILITY-INCREASING BPI PROTEIN-RELATED"/>
    <property type="match status" value="1"/>
</dbReference>
<evidence type="ECO:0000256" key="1">
    <source>
        <dbReference type="ARBA" id="ARBA00007292"/>
    </source>
</evidence>
<dbReference type="GO" id="GO:0005615">
    <property type="term" value="C:extracellular space"/>
    <property type="evidence" value="ECO:0007669"/>
    <property type="project" value="TreeGrafter"/>
</dbReference>
<keyword evidence="2" id="KW-1015">Disulfide bond</keyword>
<name>A0A2A2L909_9BILA</name>
<evidence type="ECO:0000259" key="5">
    <source>
        <dbReference type="SMART" id="SM00329"/>
    </source>
</evidence>
<feature type="signal peptide" evidence="3">
    <location>
        <begin position="1"/>
        <end position="19"/>
    </location>
</feature>
<reference evidence="6 7" key="1">
    <citation type="journal article" date="2017" name="Curr. Biol.">
        <title>Genome architecture and evolution of a unichromosomal asexual nematode.</title>
        <authorList>
            <person name="Fradin H."/>
            <person name="Zegar C."/>
            <person name="Gutwein M."/>
            <person name="Lucas J."/>
            <person name="Kovtun M."/>
            <person name="Corcoran D."/>
            <person name="Baugh L.R."/>
            <person name="Kiontke K."/>
            <person name="Gunsalus K."/>
            <person name="Fitch D.H."/>
            <person name="Piano F."/>
        </authorList>
    </citation>
    <scope>NUCLEOTIDE SEQUENCE [LARGE SCALE GENOMIC DNA]</scope>
    <source>
        <strain evidence="6">PF1309</strain>
    </source>
</reference>
<proteinExistence type="inferred from homology"/>
<sequence length="480" mass="54128">MRRLQISIFSLVFIQFCYCHNSTIKARLNKGFFDFFSKAGHKVVDEEIPKIVFPTIHAPIEASVIQGNISLQNLNIAKFKTPKIAFNLTDFGISWKSHAGSFDIEGDWEAHYYLTFLPFWQKQHGWVNAIASGIRVNLSATAFVVDHKPQVKIGDCTADVDNLKIRIGGGFLPFIEDLFIPLINSIIKKAIHEQACETAKNVLIIEFNDFLHSLPSRVPIGNDFFILYSFASNPKSTSSYFEGEGIVNVVYGNMTCIPERQKDWNDAGPNPRMVTAWLSESIANCLLMSAHKGNLTHFLIDKNTQEVARYLRTSCGIIDICMGKFFSQLKKMYPNQYVDLNFRTYSPPFMMLENGTVTANFTFAVDFHVNPMAKYKKPLARLIVETSSTIHPYLNGTRIYGELGNMTSSLSEDFSTIGHMSSLFLKAFQEVFSLSARLAINAVIKKGLPIPIYDNVTIAGTSQIDIFEKFARLNIDFAEH</sequence>
<evidence type="ECO:0008006" key="8">
    <source>
        <dbReference type="Google" id="ProtNLM"/>
    </source>
</evidence>
<comment type="caution">
    <text evidence="6">The sequence shown here is derived from an EMBL/GenBank/DDBJ whole genome shotgun (WGS) entry which is preliminary data.</text>
</comment>
<protein>
    <recommendedName>
        <fullName evidence="8">Lipid-binding serum glycoprotein C-terminal domain-containing protein</fullName>
    </recommendedName>
</protein>
<dbReference type="EMBL" id="LIAE01007036">
    <property type="protein sequence ID" value="PAV82652.1"/>
    <property type="molecule type" value="Genomic_DNA"/>
</dbReference>
<gene>
    <name evidence="6" type="ORF">WR25_05870</name>
</gene>
<evidence type="ECO:0000313" key="7">
    <source>
        <dbReference type="Proteomes" id="UP000218231"/>
    </source>
</evidence>
<dbReference type="OrthoDB" id="5857016at2759"/>
<accession>A0A2A2L909</accession>
<dbReference type="AlphaFoldDB" id="A0A2A2L909"/>
<dbReference type="STRING" id="2018661.A0A2A2L909"/>
<keyword evidence="3" id="KW-0732">Signal</keyword>
<dbReference type="InterPro" id="IPR017942">
    <property type="entry name" value="Lipid-bd_serum_glycop_N"/>
</dbReference>
<evidence type="ECO:0000256" key="2">
    <source>
        <dbReference type="ARBA" id="ARBA00023157"/>
    </source>
</evidence>
<dbReference type="SUPFAM" id="SSF55394">
    <property type="entry name" value="Bactericidal permeability-increasing protein, BPI"/>
    <property type="match status" value="2"/>
</dbReference>
<keyword evidence="7" id="KW-1185">Reference proteome</keyword>
<evidence type="ECO:0000256" key="3">
    <source>
        <dbReference type="SAM" id="SignalP"/>
    </source>
</evidence>
<dbReference type="GO" id="GO:0008289">
    <property type="term" value="F:lipid binding"/>
    <property type="evidence" value="ECO:0007669"/>
    <property type="project" value="InterPro"/>
</dbReference>
<dbReference type="Pfam" id="PF02886">
    <property type="entry name" value="LBP_BPI_CETP_C"/>
    <property type="match status" value="1"/>
</dbReference>
<dbReference type="Gene3D" id="3.15.20.10">
    <property type="entry name" value="Bactericidal permeability-increasing protein, domain 2"/>
    <property type="match status" value="1"/>
</dbReference>
<dbReference type="InterPro" id="IPR017943">
    <property type="entry name" value="Bactericidal_perm-incr_a/b_dom"/>
</dbReference>
<evidence type="ECO:0000259" key="4">
    <source>
        <dbReference type="SMART" id="SM00328"/>
    </source>
</evidence>
<dbReference type="InterPro" id="IPR032942">
    <property type="entry name" value="BPI/LBP/Plunc"/>
</dbReference>
<feature type="chain" id="PRO_5012087446" description="Lipid-binding serum glycoprotein C-terminal domain-containing protein" evidence="3">
    <location>
        <begin position="20"/>
        <end position="480"/>
    </location>
</feature>